<dbReference type="AlphaFoldDB" id="A0A0U1NPM8"/>
<sequence length="97" mass="10232">MVSSNPRKAEICASSCLCSSCVPQMKRTETCRSRSDPAPASRFTNFLIVGEAEIVVGAEVEHPRAAGDLDLGRLHRGDDAFGLIKAGGFSSASSCDK</sequence>
<gene>
    <name evidence="1" type="ORF">NIG5292_02766</name>
</gene>
<protein>
    <submittedName>
        <fullName evidence="1">Uncharacterized protein</fullName>
    </submittedName>
</protein>
<name>A0A0U1NPM8_9RHOB</name>
<dbReference type="Proteomes" id="UP000048949">
    <property type="component" value="Unassembled WGS sequence"/>
</dbReference>
<accession>A0A0U1NPM8</accession>
<evidence type="ECO:0000313" key="2">
    <source>
        <dbReference type="Proteomes" id="UP000048949"/>
    </source>
</evidence>
<keyword evidence="2" id="KW-1185">Reference proteome</keyword>
<reference evidence="1 2" key="1">
    <citation type="submission" date="2015-04" db="EMBL/GenBank/DDBJ databases">
        <authorList>
            <person name="Syromyatnikov M.Y."/>
            <person name="Popov V.N."/>
        </authorList>
    </citation>
    <scope>NUCLEOTIDE SEQUENCE [LARGE SCALE GENOMIC DNA]</scope>
    <source>
        <strain evidence="1 2">CECT 5292</strain>
    </source>
</reference>
<proteinExistence type="predicted"/>
<organism evidence="1 2">
    <name type="scientific">Nereida ignava</name>
    <dbReference type="NCBI Taxonomy" id="282199"/>
    <lineage>
        <taxon>Bacteria</taxon>
        <taxon>Pseudomonadati</taxon>
        <taxon>Pseudomonadota</taxon>
        <taxon>Alphaproteobacteria</taxon>
        <taxon>Rhodobacterales</taxon>
        <taxon>Roseobacteraceae</taxon>
        <taxon>Nereida</taxon>
    </lineage>
</organism>
<dbReference type="STRING" id="282199.GCA_001049735_02765"/>
<evidence type="ECO:0000313" key="1">
    <source>
        <dbReference type="EMBL" id="CRK76701.1"/>
    </source>
</evidence>
<dbReference type="EMBL" id="CVQV01000030">
    <property type="protein sequence ID" value="CRK76701.1"/>
    <property type="molecule type" value="Genomic_DNA"/>
</dbReference>